<dbReference type="InterPro" id="IPR016181">
    <property type="entry name" value="Acyl_CoA_acyltransferase"/>
</dbReference>
<proteinExistence type="predicted"/>
<evidence type="ECO:0000313" key="2">
    <source>
        <dbReference type="EMBL" id="QYZ68148.1"/>
    </source>
</evidence>
<dbReference type="RefSeq" id="WP_220660371.1">
    <property type="nucleotide sequence ID" value="NZ_CP069370.1"/>
</dbReference>
<dbReference type="AlphaFoldDB" id="A0A8G0ZQC1"/>
<name>A0A8G0ZQC1_9RHOB</name>
<accession>A0A8G0ZQC1</accession>
<dbReference type="PANTHER" id="PTHR43441:SF10">
    <property type="entry name" value="ACETYLTRANSFERASE"/>
    <property type="match status" value="1"/>
</dbReference>
<reference evidence="2" key="1">
    <citation type="submission" date="2021-02" db="EMBL/GenBank/DDBJ databases">
        <title>Rhodobacter shimadae sp. nov., an aerobic anoxygenic phototrophic bacterium isolated from a hot spring.</title>
        <authorList>
            <person name="Muramatsu S."/>
            <person name="Haruta S."/>
            <person name="Hirose S."/>
            <person name="Hanada S."/>
        </authorList>
    </citation>
    <scope>NUCLEOTIDE SEQUENCE</scope>
    <source>
        <strain evidence="2">N10</strain>
    </source>
</reference>
<gene>
    <name evidence="2" type="ORF">JO391_10060</name>
</gene>
<dbReference type="Pfam" id="PF13302">
    <property type="entry name" value="Acetyltransf_3"/>
    <property type="match status" value="1"/>
</dbReference>
<dbReference type="InterPro" id="IPR051908">
    <property type="entry name" value="Ribosomal_N-acetyltransferase"/>
</dbReference>
<organism evidence="2 3">
    <name type="scientific">Neotabrizicola shimadae</name>
    <dbReference type="NCBI Taxonomy" id="2807096"/>
    <lineage>
        <taxon>Bacteria</taxon>
        <taxon>Pseudomonadati</taxon>
        <taxon>Pseudomonadota</taxon>
        <taxon>Alphaproteobacteria</taxon>
        <taxon>Rhodobacterales</taxon>
        <taxon>Paracoccaceae</taxon>
        <taxon>Neotabrizicola</taxon>
    </lineage>
</organism>
<dbReference type="Gene3D" id="3.40.630.30">
    <property type="match status" value="1"/>
</dbReference>
<dbReference type="GO" id="GO:0005737">
    <property type="term" value="C:cytoplasm"/>
    <property type="evidence" value="ECO:0007669"/>
    <property type="project" value="TreeGrafter"/>
</dbReference>
<dbReference type="EMBL" id="CP069370">
    <property type="protein sequence ID" value="QYZ68148.1"/>
    <property type="molecule type" value="Genomic_DNA"/>
</dbReference>
<dbReference type="Proteomes" id="UP000826300">
    <property type="component" value="Chromosome"/>
</dbReference>
<dbReference type="SUPFAM" id="SSF55729">
    <property type="entry name" value="Acyl-CoA N-acyltransferases (Nat)"/>
    <property type="match status" value="1"/>
</dbReference>
<evidence type="ECO:0000259" key="1">
    <source>
        <dbReference type="PROSITE" id="PS51186"/>
    </source>
</evidence>
<dbReference type="GO" id="GO:1990189">
    <property type="term" value="F:protein N-terminal-serine acetyltransferase activity"/>
    <property type="evidence" value="ECO:0007669"/>
    <property type="project" value="TreeGrafter"/>
</dbReference>
<evidence type="ECO:0000313" key="3">
    <source>
        <dbReference type="Proteomes" id="UP000826300"/>
    </source>
</evidence>
<dbReference type="KEGG" id="nsm:JO391_10060"/>
<feature type="domain" description="N-acetyltransferase" evidence="1">
    <location>
        <begin position="11"/>
        <end position="167"/>
    </location>
</feature>
<keyword evidence="3" id="KW-1185">Reference proteome</keyword>
<dbReference type="PROSITE" id="PS51186">
    <property type="entry name" value="GNAT"/>
    <property type="match status" value="1"/>
</dbReference>
<dbReference type="GO" id="GO:0008999">
    <property type="term" value="F:protein-N-terminal-alanine acetyltransferase activity"/>
    <property type="evidence" value="ECO:0007669"/>
    <property type="project" value="TreeGrafter"/>
</dbReference>
<sequence>MIPPVLHTERLTLRAPVMADFAAYCAFVTSDRARFMGGPHSEGTAWSWFCNDVAQWALLDMGGLILDLPEGGPVGQVSLTHGPQFPEPELGWFLFDGAEGQGYATEAAAALRDWALGPRGLDTIVSYIDPDNTASAAVARRLGATIDPNGATPGNAPTQVWRYRRAA</sequence>
<dbReference type="InterPro" id="IPR000182">
    <property type="entry name" value="GNAT_dom"/>
</dbReference>
<dbReference type="PANTHER" id="PTHR43441">
    <property type="entry name" value="RIBOSOMAL-PROTEIN-SERINE ACETYLTRANSFERASE"/>
    <property type="match status" value="1"/>
</dbReference>
<protein>
    <submittedName>
        <fullName evidence="2">GNAT family N-acetyltransferase</fullName>
    </submittedName>
</protein>